<evidence type="ECO:0000313" key="4">
    <source>
        <dbReference type="EMBL" id="NHB98822.1"/>
    </source>
</evidence>
<dbReference type="Pfam" id="PF00668">
    <property type="entry name" value="Condensation"/>
    <property type="match status" value="1"/>
</dbReference>
<dbReference type="GO" id="GO:0044550">
    <property type="term" value="P:secondary metabolite biosynthetic process"/>
    <property type="evidence" value="ECO:0007669"/>
    <property type="project" value="UniProtKB-ARBA"/>
</dbReference>
<dbReference type="InterPro" id="IPR020806">
    <property type="entry name" value="PKS_PP-bd"/>
</dbReference>
<dbReference type="InterPro" id="IPR010071">
    <property type="entry name" value="AA_adenyl_dom"/>
</dbReference>
<evidence type="ECO:0000256" key="1">
    <source>
        <dbReference type="ARBA" id="ARBA00022450"/>
    </source>
</evidence>
<dbReference type="InterPro" id="IPR023213">
    <property type="entry name" value="CAT-like_dom_sf"/>
</dbReference>
<dbReference type="InterPro" id="IPR000873">
    <property type="entry name" value="AMP-dep_synth/lig_dom"/>
</dbReference>
<dbReference type="FunFam" id="3.40.50.980:FF:000001">
    <property type="entry name" value="Non-ribosomal peptide synthetase"/>
    <property type="match status" value="1"/>
</dbReference>
<dbReference type="AlphaFoldDB" id="A0A7X5TNT8"/>
<dbReference type="GO" id="GO:0072330">
    <property type="term" value="P:monocarboxylic acid biosynthetic process"/>
    <property type="evidence" value="ECO:0007669"/>
    <property type="project" value="UniProtKB-ARBA"/>
</dbReference>
<dbReference type="EMBL" id="PUJV01000094">
    <property type="protein sequence ID" value="NHB98822.1"/>
    <property type="molecule type" value="Genomic_DNA"/>
</dbReference>
<dbReference type="SMART" id="SM00823">
    <property type="entry name" value="PKS_PP"/>
    <property type="match status" value="1"/>
</dbReference>
<dbReference type="PROSITE" id="PS50075">
    <property type="entry name" value="CARRIER"/>
    <property type="match status" value="1"/>
</dbReference>
<name>A0A7X5TNT8_9GAMM</name>
<dbReference type="FunFam" id="1.10.1200.10:FF:000016">
    <property type="entry name" value="Non-ribosomal peptide synthase"/>
    <property type="match status" value="1"/>
</dbReference>
<evidence type="ECO:0000313" key="5">
    <source>
        <dbReference type="Proteomes" id="UP000547931"/>
    </source>
</evidence>
<dbReference type="SUPFAM" id="SSF56801">
    <property type="entry name" value="Acetyl-CoA synthetase-like"/>
    <property type="match status" value="1"/>
</dbReference>
<dbReference type="GO" id="GO:0031177">
    <property type="term" value="F:phosphopantetheine binding"/>
    <property type="evidence" value="ECO:0007669"/>
    <property type="project" value="InterPro"/>
</dbReference>
<dbReference type="Pfam" id="PF13193">
    <property type="entry name" value="AMP-binding_C"/>
    <property type="match status" value="1"/>
</dbReference>
<dbReference type="Gene3D" id="3.40.50.980">
    <property type="match status" value="2"/>
</dbReference>
<keyword evidence="1" id="KW-0596">Phosphopantetheine</keyword>
<dbReference type="InterPro" id="IPR020845">
    <property type="entry name" value="AMP-binding_CS"/>
</dbReference>
<accession>A0A7X5TNT8</accession>
<dbReference type="FunFam" id="3.30.300.30:FF:000010">
    <property type="entry name" value="Enterobactin synthetase component F"/>
    <property type="match status" value="1"/>
</dbReference>
<feature type="non-terminal residue" evidence="4">
    <location>
        <position position="1"/>
    </location>
</feature>
<dbReference type="GO" id="GO:0005737">
    <property type="term" value="C:cytoplasm"/>
    <property type="evidence" value="ECO:0007669"/>
    <property type="project" value="TreeGrafter"/>
</dbReference>
<dbReference type="PANTHER" id="PTHR45527:SF1">
    <property type="entry name" value="FATTY ACID SYNTHASE"/>
    <property type="match status" value="1"/>
</dbReference>
<feature type="non-terminal residue" evidence="4">
    <location>
        <position position="751"/>
    </location>
</feature>
<dbReference type="InterPro" id="IPR009081">
    <property type="entry name" value="PP-bd_ACP"/>
</dbReference>
<sequence>EDLCIHQLFERQAATTPDAIALVYENQSLSYAELNARANRLAHQLITLGVVPDQLVAICVSRSPAMVVGVLAILKAGGAYVPLDPVYSSERLVHMLTDAAPAIVLADNIGRAALGKIGLTGRIVLDPNIQFDQPDNNPQIATLTPRHLAYVIYTSGSTGTPKGVMIEHQGVTNLTQDKCTRFDIGTDSRVLQFASLSFDASVWEIMMALCSGATLNIPAGAAVRQDPLALWRYFEEHAITHAFLTPVLLQDGADIPEFTIKPTLILGGEAPNTALIQALRSRVTLFNAYGPTEITVCATSWHCPSDYRGTEVPIGRPTANTQIYLLDAERQLVPLGATGELYIGGVGVARGYLNRPELTAECFLADPFSDKPDARMYRTGDLARYLPDGNLEFLGRTDQQVKIRGFRIEPGEIEARLAEHPAVREAVVLAHEEGLDKRLVAYVAADVEEGLVNNLRKHLSQVLPEYMVPAAVVRLDRFPLTPNGKLDRRALPVPGEDAFARQRYAAPQGATETALAAVWRELLGIEKISRHDNFFALGGHSLLAVRVMNRIMAVLGVELPLAALFHSPSLAALAQAVQKQDRPALPAILPVSRTETLPLSFAQQRLWFLAQLDGVSETYHIPLALHLRGRLDITAWQQALNAVFARHEALRSVFVSVDGQPQIHLLAAGDGLPLVQHDLREHPDADTELERLCTGEMSAPFDLSRGPLIRAELIRLTEEDYQFLLTQHHIVSDGWSVNVLINELNALYAAF</sequence>
<organism evidence="4 5">
    <name type="scientific">Photorhabdus stackebrandtii</name>
    <dbReference type="NCBI Taxonomy" id="1123042"/>
    <lineage>
        <taxon>Bacteria</taxon>
        <taxon>Pseudomonadati</taxon>
        <taxon>Pseudomonadota</taxon>
        <taxon>Gammaproteobacteria</taxon>
        <taxon>Enterobacterales</taxon>
        <taxon>Morganellaceae</taxon>
        <taxon>Photorhabdus</taxon>
    </lineage>
</organism>
<dbReference type="Gene3D" id="1.10.1200.10">
    <property type="entry name" value="ACP-like"/>
    <property type="match status" value="1"/>
</dbReference>
<dbReference type="CDD" id="cd05930">
    <property type="entry name" value="A_NRPS"/>
    <property type="match status" value="1"/>
</dbReference>
<dbReference type="InterPro" id="IPR025110">
    <property type="entry name" value="AMP-bd_C"/>
</dbReference>
<evidence type="ECO:0000256" key="2">
    <source>
        <dbReference type="ARBA" id="ARBA00022553"/>
    </source>
</evidence>
<dbReference type="NCBIfam" id="TIGR01733">
    <property type="entry name" value="AA-adenyl-dom"/>
    <property type="match status" value="1"/>
</dbReference>
<dbReference type="InterPro" id="IPR036736">
    <property type="entry name" value="ACP-like_sf"/>
</dbReference>
<dbReference type="Gene3D" id="3.30.559.10">
    <property type="entry name" value="Chloramphenicol acetyltransferase-like domain"/>
    <property type="match status" value="1"/>
</dbReference>
<dbReference type="PANTHER" id="PTHR45527">
    <property type="entry name" value="NONRIBOSOMAL PEPTIDE SYNTHETASE"/>
    <property type="match status" value="1"/>
</dbReference>
<dbReference type="FunFam" id="2.30.38.10:FF:000001">
    <property type="entry name" value="Non-ribosomal peptide synthetase PvdI"/>
    <property type="match status" value="1"/>
</dbReference>
<dbReference type="SUPFAM" id="SSF47336">
    <property type="entry name" value="ACP-like"/>
    <property type="match status" value="1"/>
</dbReference>
<protein>
    <submittedName>
        <fullName evidence="4">Non-ribosomal peptide synthetase</fullName>
    </submittedName>
</protein>
<gene>
    <name evidence="4" type="ORF">C5470_21960</name>
</gene>
<feature type="domain" description="Carrier" evidence="3">
    <location>
        <begin position="506"/>
        <end position="581"/>
    </location>
</feature>
<dbReference type="PROSITE" id="PS00455">
    <property type="entry name" value="AMP_BINDING"/>
    <property type="match status" value="1"/>
</dbReference>
<dbReference type="InterPro" id="IPR001242">
    <property type="entry name" value="Condensation_dom"/>
</dbReference>
<dbReference type="GO" id="GO:0043041">
    <property type="term" value="P:amino acid activation for nonribosomal peptide biosynthetic process"/>
    <property type="evidence" value="ECO:0007669"/>
    <property type="project" value="TreeGrafter"/>
</dbReference>
<dbReference type="Proteomes" id="UP000547931">
    <property type="component" value="Unassembled WGS sequence"/>
</dbReference>
<dbReference type="RefSeq" id="WP_166291850.1">
    <property type="nucleotide sequence ID" value="NZ_CAWPIE010000094.1"/>
</dbReference>
<dbReference type="FunFam" id="3.40.50.12780:FF:000012">
    <property type="entry name" value="Non-ribosomal peptide synthetase"/>
    <property type="match status" value="1"/>
</dbReference>
<reference evidence="4 5" key="1">
    <citation type="submission" date="2018-02" db="EMBL/GenBank/DDBJ databases">
        <authorList>
            <person name="Machado R.A."/>
        </authorList>
    </citation>
    <scope>NUCLEOTIDE SEQUENCE [LARGE SCALE GENOMIC DNA]</scope>
    <source>
        <strain evidence="4 5">DSM 23271</strain>
    </source>
</reference>
<dbReference type="Gene3D" id="3.30.300.30">
    <property type="match status" value="1"/>
</dbReference>
<dbReference type="GO" id="GO:0003824">
    <property type="term" value="F:catalytic activity"/>
    <property type="evidence" value="ECO:0007669"/>
    <property type="project" value="InterPro"/>
</dbReference>
<evidence type="ECO:0000259" key="3">
    <source>
        <dbReference type="PROSITE" id="PS50075"/>
    </source>
</evidence>
<dbReference type="Pfam" id="PF00550">
    <property type="entry name" value="PP-binding"/>
    <property type="match status" value="1"/>
</dbReference>
<keyword evidence="2" id="KW-0597">Phosphoprotein</keyword>
<dbReference type="Gene3D" id="2.30.38.10">
    <property type="entry name" value="Luciferase, Domain 3"/>
    <property type="match status" value="1"/>
</dbReference>
<dbReference type="InterPro" id="IPR045851">
    <property type="entry name" value="AMP-bd_C_sf"/>
</dbReference>
<comment type="caution">
    <text evidence="4">The sequence shown here is derived from an EMBL/GenBank/DDBJ whole genome shotgun (WGS) entry which is preliminary data.</text>
</comment>
<dbReference type="Pfam" id="PF00501">
    <property type="entry name" value="AMP-binding"/>
    <property type="match status" value="1"/>
</dbReference>
<keyword evidence="5" id="KW-1185">Reference proteome</keyword>
<dbReference type="SUPFAM" id="SSF52777">
    <property type="entry name" value="CoA-dependent acyltransferases"/>
    <property type="match status" value="1"/>
</dbReference>
<proteinExistence type="predicted"/>